<proteinExistence type="predicted"/>
<sequence length="29" mass="3147">MDSIVSEFHQYVSGTAIAGSCEERDLSKS</sequence>
<dbReference type="HOGENOM" id="CLU_221383_1_0_9"/>
<accession>V8C8I6</accession>
<protein>
    <submittedName>
        <fullName evidence="1">Uncharacterized protein</fullName>
    </submittedName>
</protein>
<organism evidence="1 2">
    <name type="scientific">[Ruminococcus] lactaris CC59_002D</name>
    <dbReference type="NCBI Taxonomy" id="1073376"/>
    <lineage>
        <taxon>Bacteria</taxon>
        <taxon>Bacillati</taxon>
        <taxon>Bacillota</taxon>
        <taxon>Clostridia</taxon>
        <taxon>Lachnospirales</taxon>
        <taxon>Lachnospiraceae</taxon>
        <taxon>Mediterraneibacter</taxon>
    </lineage>
</organism>
<reference evidence="1 2" key="1">
    <citation type="submission" date="2013-10" db="EMBL/GenBank/DDBJ databases">
        <title>The Genome Sequence of Ruminococcus lactaris CC59_002D.</title>
        <authorList>
            <consortium name="The Broad Institute Genomics Platform"/>
            <person name="Earl A."/>
            <person name="Allen-Vercoe E."/>
            <person name="Daigneault M."/>
            <person name="Young S.K."/>
            <person name="Zeng Q."/>
            <person name="Gargeya S."/>
            <person name="Fitzgerald M."/>
            <person name="Abouelleil A."/>
            <person name="Alvarado L."/>
            <person name="Chapman S.B."/>
            <person name="Gainer-Dewar J."/>
            <person name="Goldberg J."/>
            <person name="Griggs A."/>
            <person name="Gujja S."/>
            <person name="Hansen M."/>
            <person name="Howarth C."/>
            <person name="Imamovic A."/>
            <person name="Ireland A."/>
            <person name="Larimer J."/>
            <person name="McCowan C."/>
            <person name="Murphy C."/>
            <person name="Pearson M."/>
            <person name="Poon T.W."/>
            <person name="Priest M."/>
            <person name="Roberts A."/>
            <person name="Saif S."/>
            <person name="Shea T."/>
            <person name="Sykes S."/>
            <person name="Wortman J."/>
            <person name="Nusbaum C."/>
            <person name="Birren B."/>
        </authorList>
    </citation>
    <scope>NUCLEOTIDE SEQUENCE [LARGE SCALE GENOMIC DNA]</scope>
    <source>
        <strain evidence="1 2">CC59_002D</strain>
    </source>
</reference>
<dbReference type="STRING" id="1073376.HMPREF1202_01048"/>
<dbReference type="AlphaFoldDB" id="V8C8I6"/>
<evidence type="ECO:0000313" key="2">
    <source>
        <dbReference type="Proteomes" id="UP000018683"/>
    </source>
</evidence>
<name>V8C8I6_9FIRM</name>
<comment type="caution">
    <text evidence="1">The sequence shown here is derived from an EMBL/GenBank/DDBJ whole genome shotgun (WGS) entry which is preliminary data.</text>
</comment>
<gene>
    <name evidence="1" type="ORF">HMPREF1202_01048</name>
</gene>
<evidence type="ECO:0000313" key="1">
    <source>
        <dbReference type="EMBL" id="ETD23046.1"/>
    </source>
</evidence>
<dbReference type="Proteomes" id="UP000018683">
    <property type="component" value="Unassembled WGS sequence"/>
</dbReference>
<dbReference type="EMBL" id="AZJE01000013">
    <property type="protein sequence ID" value="ETD23046.1"/>
    <property type="molecule type" value="Genomic_DNA"/>
</dbReference>